<proteinExistence type="inferred from homology"/>
<organism evidence="3 4">
    <name type="scientific">Streptomyces caeni</name>
    <dbReference type="NCBI Taxonomy" id="2307231"/>
    <lineage>
        <taxon>Bacteria</taxon>
        <taxon>Bacillati</taxon>
        <taxon>Actinomycetota</taxon>
        <taxon>Actinomycetes</taxon>
        <taxon>Kitasatosporales</taxon>
        <taxon>Streptomycetaceae</taxon>
        <taxon>Streptomyces</taxon>
    </lineage>
</organism>
<dbReference type="Pfam" id="PF00582">
    <property type="entry name" value="Usp"/>
    <property type="match status" value="2"/>
</dbReference>
<dbReference type="Proteomes" id="UP001597261">
    <property type="component" value="Unassembled WGS sequence"/>
</dbReference>
<keyword evidence="4" id="KW-1185">Reference proteome</keyword>
<feature type="domain" description="UspA" evidence="2">
    <location>
        <begin position="5"/>
        <end position="139"/>
    </location>
</feature>
<evidence type="ECO:0000259" key="2">
    <source>
        <dbReference type="Pfam" id="PF00582"/>
    </source>
</evidence>
<sequence length="291" mass="30707">MGLPLVVGVDGSRSSLRAVDWAVDAAVAHGVPLRLVHAFLWQRYEGAEFARDLGRLSEKAIAEALVDTAVGHARRRAGGLEISASVVPEDPVRTLLDEGRNASMLVLGSRGRGRLAGLLLGSVSLAVAARADCPVVVARGADDGFLEAHPRVAVGVGAAGSGSQAVAFAFREAEVRHWALLAVRAWRCPAHEPMDHPLLTGDPARHHREQAAEILDEALVQAVRDHPRVEVRRQVTEGQAGHVLLEVSRGAALLVVGARRGNGRSGLQLGRVAHTALHHASCPVAVVPLRG</sequence>
<reference evidence="4" key="1">
    <citation type="journal article" date="2019" name="Int. J. Syst. Evol. Microbiol.">
        <title>The Global Catalogue of Microorganisms (GCM) 10K type strain sequencing project: providing services to taxonomists for standard genome sequencing and annotation.</title>
        <authorList>
            <consortium name="The Broad Institute Genomics Platform"/>
            <consortium name="The Broad Institute Genome Sequencing Center for Infectious Disease"/>
            <person name="Wu L."/>
            <person name="Ma J."/>
        </authorList>
    </citation>
    <scope>NUCLEOTIDE SEQUENCE [LARGE SCALE GENOMIC DNA]</scope>
    <source>
        <strain evidence="4">CGMCC 1.12470</strain>
    </source>
</reference>
<accession>A0ABW4J2E5</accession>
<evidence type="ECO:0000313" key="3">
    <source>
        <dbReference type="EMBL" id="MFD1663096.1"/>
    </source>
</evidence>
<dbReference type="Gene3D" id="3.40.50.620">
    <property type="entry name" value="HUPs"/>
    <property type="match status" value="2"/>
</dbReference>
<dbReference type="PRINTS" id="PR01438">
    <property type="entry name" value="UNVRSLSTRESS"/>
</dbReference>
<feature type="domain" description="UspA" evidence="2">
    <location>
        <begin position="151"/>
        <end position="288"/>
    </location>
</feature>
<dbReference type="SUPFAM" id="SSF52402">
    <property type="entry name" value="Adenine nucleotide alpha hydrolases-like"/>
    <property type="match status" value="2"/>
</dbReference>
<comment type="caution">
    <text evidence="3">The sequence shown here is derived from an EMBL/GenBank/DDBJ whole genome shotgun (WGS) entry which is preliminary data.</text>
</comment>
<evidence type="ECO:0000256" key="1">
    <source>
        <dbReference type="ARBA" id="ARBA00008791"/>
    </source>
</evidence>
<comment type="similarity">
    <text evidence="1">Belongs to the universal stress protein A family.</text>
</comment>
<evidence type="ECO:0000313" key="4">
    <source>
        <dbReference type="Proteomes" id="UP001597261"/>
    </source>
</evidence>
<dbReference type="EMBL" id="JBHUDX010000115">
    <property type="protein sequence ID" value="MFD1663096.1"/>
    <property type="molecule type" value="Genomic_DNA"/>
</dbReference>
<protein>
    <submittedName>
        <fullName evidence="3">Universal stress protein</fullName>
    </submittedName>
</protein>
<name>A0ABW4J2E5_9ACTN</name>
<dbReference type="InterPro" id="IPR014729">
    <property type="entry name" value="Rossmann-like_a/b/a_fold"/>
</dbReference>
<dbReference type="PANTHER" id="PTHR46553">
    <property type="entry name" value="ADENINE NUCLEOTIDE ALPHA HYDROLASES-LIKE SUPERFAMILY PROTEIN"/>
    <property type="match status" value="1"/>
</dbReference>
<dbReference type="InterPro" id="IPR006015">
    <property type="entry name" value="Universal_stress_UspA"/>
</dbReference>
<dbReference type="InterPro" id="IPR006016">
    <property type="entry name" value="UspA"/>
</dbReference>
<gene>
    <name evidence="3" type="ORF">ACFSL4_34245</name>
</gene>
<dbReference type="RefSeq" id="WP_381091610.1">
    <property type="nucleotide sequence ID" value="NZ_JBHUDX010000115.1"/>
</dbReference>
<dbReference type="PANTHER" id="PTHR46553:SF3">
    <property type="entry name" value="ADENINE NUCLEOTIDE ALPHA HYDROLASES-LIKE SUPERFAMILY PROTEIN"/>
    <property type="match status" value="1"/>
</dbReference>